<dbReference type="InterPro" id="IPR028978">
    <property type="entry name" value="Chorismate_lyase_/UTRA_dom_sf"/>
</dbReference>
<dbReference type="GO" id="GO:0008813">
    <property type="term" value="F:chorismate lyase activity"/>
    <property type="evidence" value="ECO:0007669"/>
    <property type="project" value="UniProtKB-UniRule"/>
</dbReference>
<dbReference type="EC" id="4.1.3.40" evidence="5"/>
<dbReference type="AlphaFoldDB" id="A0A2N5C3G9"/>
<evidence type="ECO:0000256" key="2">
    <source>
        <dbReference type="ARBA" id="ARBA00022688"/>
    </source>
</evidence>
<evidence type="ECO:0000256" key="3">
    <source>
        <dbReference type="ARBA" id="ARBA00023239"/>
    </source>
</evidence>
<evidence type="ECO:0000256" key="1">
    <source>
        <dbReference type="ARBA" id="ARBA00022490"/>
    </source>
</evidence>
<dbReference type="InterPro" id="IPR007440">
    <property type="entry name" value="Chorismate--pyruvate_lyase"/>
</dbReference>
<feature type="binding site" evidence="5">
    <location>
        <position position="179"/>
    </location>
    <ligand>
        <name>substrate</name>
    </ligand>
</feature>
<dbReference type="Proteomes" id="UP000234341">
    <property type="component" value="Unassembled WGS sequence"/>
</dbReference>
<proteinExistence type="inferred from homology"/>
<dbReference type="Gene3D" id="3.40.1410.10">
    <property type="entry name" value="Chorismate lyase-like"/>
    <property type="match status" value="1"/>
</dbReference>
<reference evidence="6 7" key="1">
    <citation type="submission" date="2017-12" db="EMBL/GenBank/DDBJ databases">
        <title>Genome sequence of the active heterotrophic nitrifier-denitrifier, Cupriavidus pauculus UM1.</title>
        <authorList>
            <person name="Putonti C."/>
            <person name="Castignetti D."/>
        </authorList>
    </citation>
    <scope>NUCLEOTIDE SEQUENCE [LARGE SCALE GENOMIC DNA]</scope>
    <source>
        <strain evidence="6 7">UM1</strain>
    </source>
</reference>
<dbReference type="Pfam" id="PF04345">
    <property type="entry name" value="Chor_lyase"/>
    <property type="match status" value="1"/>
</dbReference>
<keyword evidence="2 5" id="KW-0831">Ubiquinone biosynthesis</keyword>
<dbReference type="GO" id="GO:0042866">
    <property type="term" value="P:pyruvate biosynthetic process"/>
    <property type="evidence" value="ECO:0007669"/>
    <property type="project" value="UniProtKB-UniRule"/>
</dbReference>
<comment type="function">
    <text evidence="5">Removes the pyruvyl group from chorismate, with concomitant aromatization of the ring, to provide 4-hydroxybenzoate (4HB) for the ubiquinone pathway.</text>
</comment>
<dbReference type="GO" id="GO:0006744">
    <property type="term" value="P:ubiquinone biosynthetic process"/>
    <property type="evidence" value="ECO:0007669"/>
    <property type="project" value="UniProtKB-UniRule"/>
</dbReference>
<dbReference type="PANTHER" id="PTHR38683">
    <property type="entry name" value="CHORISMATE PYRUVATE-LYASE"/>
    <property type="match status" value="1"/>
</dbReference>
<sequence length="196" mass="22383">MIAEEETVLDVCRERTLGWRAERAWHGRGAAWHWLRREGSLTAHLRKLGDVRVIVLFEGFIELRARASVMGGVTPRSAWARDVTLCVDGRPAIMARSLVEAKDSITGWRSIKGLGDSPLATLLYHDTGVCRSRFEYGLLGREHRLFRLARRIVPESHTPRLWARRSVFERQGARLAVAECFLPWLYQEHPVAMTPS</sequence>
<dbReference type="RefSeq" id="WP_101685215.1">
    <property type="nucleotide sequence ID" value="NZ_PJRP01000023.1"/>
</dbReference>
<gene>
    <name evidence="5" type="primary">ubiC</name>
    <name evidence="6" type="ORF">CYJ10_30705</name>
</gene>
<evidence type="ECO:0000313" key="7">
    <source>
        <dbReference type="Proteomes" id="UP000234341"/>
    </source>
</evidence>
<dbReference type="HAMAP" id="MF_01632">
    <property type="entry name" value="UbiC"/>
    <property type="match status" value="1"/>
</dbReference>
<comment type="catalytic activity">
    <reaction evidence="5">
        <text>chorismate = 4-hydroxybenzoate + pyruvate</text>
        <dbReference type="Rhea" id="RHEA:16505"/>
        <dbReference type="ChEBI" id="CHEBI:15361"/>
        <dbReference type="ChEBI" id="CHEBI:17879"/>
        <dbReference type="ChEBI" id="CHEBI:29748"/>
        <dbReference type="EC" id="4.1.3.40"/>
    </reaction>
</comment>
<keyword evidence="4 5" id="KW-0670">Pyruvate</keyword>
<comment type="caution">
    <text evidence="6">The sequence shown here is derived from an EMBL/GenBank/DDBJ whole genome shotgun (WGS) entry which is preliminary data.</text>
</comment>
<feature type="binding site" evidence="5">
    <location>
        <position position="119"/>
    </location>
    <ligand>
        <name>substrate</name>
    </ligand>
</feature>
<keyword evidence="3 5" id="KW-0456">Lyase</keyword>
<dbReference type="UniPathway" id="UPA00232"/>
<evidence type="ECO:0000313" key="6">
    <source>
        <dbReference type="EMBL" id="PLP96755.1"/>
    </source>
</evidence>
<dbReference type="EMBL" id="PJRP01000023">
    <property type="protein sequence ID" value="PLP96755.1"/>
    <property type="molecule type" value="Genomic_DNA"/>
</dbReference>
<evidence type="ECO:0000256" key="5">
    <source>
        <dbReference type="HAMAP-Rule" id="MF_01632"/>
    </source>
</evidence>
<evidence type="ECO:0000256" key="4">
    <source>
        <dbReference type="ARBA" id="ARBA00023317"/>
    </source>
</evidence>
<dbReference type="SUPFAM" id="SSF64288">
    <property type="entry name" value="Chorismate lyase-like"/>
    <property type="match status" value="1"/>
</dbReference>
<protein>
    <recommendedName>
        <fullName evidence="5">Probable chorismate pyruvate-lyase</fullName>
        <shortName evidence="5">CL</shortName>
        <shortName evidence="5">CPL</shortName>
        <ecNumber evidence="5">4.1.3.40</ecNumber>
    </recommendedName>
</protein>
<feature type="binding site" evidence="5">
    <location>
        <position position="81"/>
    </location>
    <ligand>
        <name>substrate</name>
    </ligand>
</feature>
<dbReference type="OrthoDB" id="8606430at2"/>
<name>A0A2N5C3G9_9BURK</name>
<dbReference type="PANTHER" id="PTHR38683:SF1">
    <property type="entry name" value="CHORISMATE PYRUVATE-LYASE"/>
    <property type="match status" value="1"/>
</dbReference>
<organism evidence="6 7">
    <name type="scientific">Cupriavidus pauculus</name>
    <dbReference type="NCBI Taxonomy" id="82633"/>
    <lineage>
        <taxon>Bacteria</taxon>
        <taxon>Pseudomonadati</taxon>
        <taxon>Pseudomonadota</taxon>
        <taxon>Betaproteobacteria</taxon>
        <taxon>Burkholderiales</taxon>
        <taxon>Burkholderiaceae</taxon>
        <taxon>Cupriavidus</taxon>
    </lineage>
</organism>
<comment type="pathway">
    <text evidence="5">Cofactor biosynthesis; ubiquinone biosynthesis.</text>
</comment>
<keyword evidence="1 5" id="KW-0963">Cytoplasm</keyword>
<accession>A0A2N5C3G9</accession>
<comment type="caution">
    <text evidence="5">Lacks conserved residue(s) required for the propagation of feature annotation.</text>
</comment>
<dbReference type="GO" id="GO:0005829">
    <property type="term" value="C:cytosol"/>
    <property type="evidence" value="ECO:0007669"/>
    <property type="project" value="TreeGrafter"/>
</dbReference>
<comment type="similarity">
    <text evidence="5">Belongs to the UbiC family.</text>
</comment>
<comment type="subcellular location">
    <subcellularLocation>
        <location evidence="5">Cytoplasm</location>
    </subcellularLocation>
</comment>